<sequence length="239" mass="27337">MVVIDEFPYLVELDPGVVSLLQKVWDMYLSRRPDVVLILCGSSVGMMETEILSYRSPLYGRRTGQWRVDELEIPYLRAFVPGYASQDVLRVYGALGGVPAYLRHLDPSLGFLENVERLFFRRGAVLYEEAENLLRQELREPRNYKLVLEAVAGGRRRVSEVAAAMGLDKTTVSKYLDTLELLGVVGHEAPVLETPKTKKRLYYIKDNYFNFWFRYVHPNRDLVEADRGGRGSRGSLQGL</sequence>
<dbReference type="InParanoid" id="A0A7L9FJB8"/>
<dbReference type="KEGG" id="thel:IG193_00525"/>
<organism evidence="3 4">
    <name type="scientific">Infirmifilum lucidum</name>
    <dbReference type="NCBI Taxonomy" id="2776706"/>
    <lineage>
        <taxon>Archaea</taxon>
        <taxon>Thermoproteota</taxon>
        <taxon>Thermoprotei</taxon>
        <taxon>Thermofilales</taxon>
        <taxon>Thermofilaceae</taxon>
        <taxon>Infirmifilum</taxon>
    </lineage>
</organism>
<protein>
    <submittedName>
        <fullName evidence="3">ATP-binding protein</fullName>
    </submittedName>
</protein>
<dbReference type="SUPFAM" id="SSF52540">
    <property type="entry name" value="P-loop containing nucleoside triphosphate hydrolases"/>
    <property type="match status" value="1"/>
</dbReference>
<evidence type="ECO:0000313" key="3">
    <source>
        <dbReference type="EMBL" id="QOJ78986.1"/>
    </source>
</evidence>
<dbReference type="InterPro" id="IPR011579">
    <property type="entry name" value="ATPase_dom"/>
</dbReference>
<dbReference type="PANTHER" id="PTHR34704">
    <property type="entry name" value="ATPASE"/>
    <property type="match status" value="1"/>
</dbReference>
<dbReference type="Pfam" id="PF01637">
    <property type="entry name" value="ATPase_2"/>
    <property type="match status" value="1"/>
</dbReference>
<dbReference type="GeneID" id="59148335"/>
<accession>A0A7L9FJB8</accession>
<keyword evidence="3" id="KW-0067">ATP-binding</keyword>
<gene>
    <name evidence="3" type="ORF">IG193_00525</name>
</gene>
<keyword evidence="3" id="KW-0547">Nucleotide-binding</keyword>
<dbReference type="GO" id="GO:0006355">
    <property type="term" value="P:regulation of DNA-templated transcription"/>
    <property type="evidence" value="ECO:0007669"/>
    <property type="project" value="InterPro"/>
</dbReference>
<keyword evidence="4" id="KW-1185">Reference proteome</keyword>
<name>A0A7L9FJB8_9CREN</name>
<dbReference type="Gene3D" id="3.40.50.300">
    <property type="entry name" value="P-loop containing nucleotide triphosphate hydrolases"/>
    <property type="match status" value="1"/>
</dbReference>
<dbReference type="InterPro" id="IPR027417">
    <property type="entry name" value="P-loop_NTPase"/>
</dbReference>
<evidence type="ECO:0000313" key="4">
    <source>
        <dbReference type="Proteomes" id="UP000594121"/>
    </source>
</evidence>
<dbReference type="InterPro" id="IPR005471">
    <property type="entry name" value="Tscrpt_reg_IclR_N"/>
</dbReference>
<dbReference type="Proteomes" id="UP000594121">
    <property type="component" value="Chromosome"/>
</dbReference>
<feature type="domain" description="HTH iclR-type" evidence="2">
    <location>
        <begin position="147"/>
        <end position="185"/>
    </location>
</feature>
<dbReference type="RefSeq" id="WP_192818958.1">
    <property type="nucleotide sequence ID" value="NZ_CP062310.1"/>
</dbReference>
<dbReference type="EMBL" id="CP062310">
    <property type="protein sequence ID" value="QOJ78986.1"/>
    <property type="molecule type" value="Genomic_DNA"/>
</dbReference>
<proteinExistence type="predicted"/>
<feature type="domain" description="ATPase" evidence="1">
    <location>
        <begin position="2"/>
        <end position="104"/>
    </location>
</feature>
<dbReference type="GO" id="GO:0005524">
    <property type="term" value="F:ATP binding"/>
    <property type="evidence" value="ECO:0007669"/>
    <property type="project" value="UniProtKB-KW"/>
</dbReference>
<dbReference type="InterPro" id="IPR036390">
    <property type="entry name" value="WH_DNA-bd_sf"/>
</dbReference>
<dbReference type="PANTHER" id="PTHR34704:SF1">
    <property type="entry name" value="ATPASE"/>
    <property type="match status" value="1"/>
</dbReference>
<dbReference type="Pfam" id="PF09339">
    <property type="entry name" value="HTH_IclR"/>
    <property type="match status" value="1"/>
</dbReference>
<dbReference type="Gene3D" id="1.10.10.10">
    <property type="entry name" value="Winged helix-like DNA-binding domain superfamily/Winged helix DNA-binding domain"/>
    <property type="match status" value="1"/>
</dbReference>
<dbReference type="InterPro" id="IPR036388">
    <property type="entry name" value="WH-like_DNA-bd_sf"/>
</dbReference>
<evidence type="ECO:0000259" key="1">
    <source>
        <dbReference type="Pfam" id="PF01637"/>
    </source>
</evidence>
<evidence type="ECO:0000259" key="2">
    <source>
        <dbReference type="Pfam" id="PF09339"/>
    </source>
</evidence>
<reference evidence="3 4" key="1">
    <citation type="submission" date="2020-10" db="EMBL/GenBank/DDBJ databases">
        <title>Thermofilum lucidum 3507LT sp. nov. a novel member of Thermofilaceae family isolated from Chile hot spring, and proposal of description order Thermofilales.</title>
        <authorList>
            <person name="Zayulina K.S."/>
            <person name="Elcheninov A.G."/>
            <person name="Toshchakov S.V."/>
            <person name="Kublanov I.V."/>
        </authorList>
    </citation>
    <scope>NUCLEOTIDE SEQUENCE [LARGE SCALE GENOMIC DNA]</scope>
    <source>
        <strain evidence="3 4">3507LT</strain>
    </source>
</reference>
<dbReference type="GO" id="GO:0003677">
    <property type="term" value="F:DNA binding"/>
    <property type="evidence" value="ECO:0007669"/>
    <property type="project" value="InterPro"/>
</dbReference>
<dbReference type="SUPFAM" id="SSF46785">
    <property type="entry name" value="Winged helix' DNA-binding domain"/>
    <property type="match status" value="1"/>
</dbReference>
<dbReference type="AlphaFoldDB" id="A0A7L9FJB8"/>